<proteinExistence type="predicted"/>
<keyword evidence="3" id="KW-1185">Reference proteome</keyword>
<dbReference type="EMBL" id="AM747720">
    <property type="protein sequence ID" value="CAR50396.1"/>
    <property type="molecule type" value="Genomic_DNA"/>
</dbReference>
<protein>
    <submittedName>
        <fullName evidence="2">Hypothetical phage protein</fullName>
    </submittedName>
</protein>
<organism evidence="2 3">
    <name type="scientific">Burkholderia cenocepacia (strain ATCC BAA-245 / DSM 16553 / LMG 16656 / NCTC 13227 / J2315 / CF5610)</name>
    <name type="common">Burkholderia cepacia (strain J2315)</name>
    <dbReference type="NCBI Taxonomy" id="216591"/>
    <lineage>
        <taxon>Bacteria</taxon>
        <taxon>Pseudomonadati</taxon>
        <taxon>Pseudomonadota</taxon>
        <taxon>Betaproteobacteria</taxon>
        <taxon>Burkholderiales</taxon>
        <taxon>Burkholderiaceae</taxon>
        <taxon>Burkholderia</taxon>
        <taxon>Burkholderia cepacia complex</taxon>
    </lineage>
</organism>
<gene>
    <name evidence="2" type="ORF">BCAL0088</name>
</gene>
<name>B4EF51_BURCJ</name>
<dbReference type="HOGENOM" id="CLU_161861_0_0_4"/>
<feature type="compositionally biased region" description="Basic and acidic residues" evidence="1">
    <location>
        <begin position="25"/>
        <end position="37"/>
    </location>
</feature>
<dbReference type="Proteomes" id="UP000001035">
    <property type="component" value="Chromosome 1"/>
</dbReference>
<evidence type="ECO:0000313" key="2">
    <source>
        <dbReference type="EMBL" id="CAR50396.1"/>
    </source>
</evidence>
<dbReference type="AlphaFoldDB" id="B4EF51"/>
<evidence type="ECO:0000256" key="1">
    <source>
        <dbReference type="SAM" id="MobiDB-lite"/>
    </source>
</evidence>
<feature type="region of interest" description="Disordered" evidence="1">
    <location>
        <begin position="25"/>
        <end position="66"/>
    </location>
</feature>
<sequence>MSWRRGVPRRPVVSGGPRLMTEFAETGKMDTNRKHDNGTIGASAHADHRADARGATMGPPRYRSDLTDDERADAHAAIDNAMLSVGQVLEAALQAMANLRDARATLQQCGDARDLRMTLGGRQQSS</sequence>
<accession>B4EF51</accession>
<evidence type="ECO:0000313" key="3">
    <source>
        <dbReference type="Proteomes" id="UP000001035"/>
    </source>
</evidence>
<dbReference type="KEGG" id="bcj:BCAL0088"/>
<reference evidence="2 3" key="1">
    <citation type="journal article" date="2009" name="J. Bacteriol.">
        <title>The genome of Burkholderia cenocepacia J2315, an epidemic pathogen of cystic fibrosis patients.</title>
        <authorList>
            <person name="Holden M.T."/>
            <person name="Seth-Smith H.M."/>
            <person name="Crossman L.C."/>
            <person name="Sebaihia M."/>
            <person name="Bentley S.D."/>
            <person name="Cerdeno-Tarraga A.M."/>
            <person name="Thomson N.R."/>
            <person name="Bason N."/>
            <person name="Quail M.A."/>
            <person name="Sharp S."/>
            <person name="Cherevach I."/>
            <person name="Churcher C."/>
            <person name="Goodhead I."/>
            <person name="Hauser H."/>
            <person name="Holroyd N."/>
            <person name="Mungall K."/>
            <person name="Scott P."/>
            <person name="Walker D."/>
            <person name="White B."/>
            <person name="Rose H."/>
            <person name="Iversen P."/>
            <person name="Mil-Homens D."/>
            <person name="Rocha E.P."/>
            <person name="Fialho A.M."/>
            <person name="Baldwin A."/>
            <person name="Dowson C."/>
            <person name="Barrell B.G."/>
            <person name="Govan J.R."/>
            <person name="Vandamme P."/>
            <person name="Hart C.A."/>
            <person name="Mahenthiralingam E."/>
            <person name="Parkhill J."/>
        </authorList>
    </citation>
    <scope>NUCLEOTIDE SEQUENCE [LARGE SCALE GENOMIC DNA]</scope>
    <source>
        <strain evidence="3">ATCC BAA-245 / DSM 16553 / LMG 16656 / NCTC 13227 / J2315 / CF5610</strain>
    </source>
</reference>